<gene>
    <name evidence="3" type="ORF">BLA24_07155</name>
</gene>
<dbReference type="NCBIfam" id="NF041163">
    <property type="entry name" value="encap_f2b"/>
    <property type="match status" value="1"/>
</dbReference>
<dbReference type="PROSITE" id="PS50042">
    <property type="entry name" value="CNMP_BINDING_3"/>
    <property type="match status" value="1"/>
</dbReference>
<dbReference type="GO" id="GO:0005829">
    <property type="term" value="C:cytosol"/>
    <property type="evidence" value="ECO:0007669"/>
    <property type="project" value="TreeGrafter"/>
</dbReference>
<dbReference type="Pfam" id="PF00027">
    <property type="entry name" value="cNMP_binding"/>
    <property type="match status" value="1"/>
</dbReference>
<sequence>MTTSVEPDQSDQPTPAQPADTQLSLGTGAARQLATTTKSVPQMRGISSRWLLRVLPWVQVSAGTYRVNRRLVYTLGDGRVEFVSTGTEVRVIPAELGELPLLRDFGDTDTLEALANAFVQREYAAGDVLVEAGRPADEIFLIAHGKLTKTGPGEYGDETTLGILGDGDYFGDRAPLEPDATWGFTVRATTRCTVLSLSLQAFQELADRSEALRAHVDGFADRPTPPANKRGEADITVTSGHSGEPLIPGTFVDYELRPREYELSVAQTVLRVHTRVADLYNEPMNQLEQQLRLTIEALRERQEHEMVNNRDFGLLHNADLSQRIHTRSGPPTPDDLDELLSRRRKTQYLLAHPRTIAAFGRECSSRGLYPKNIEVMGTAVRSWRGVPLLPCNKIPISPTGTSSIIAMRTGEENQGVIGLHQTGIPDEYQPSLNVRFMGISEQAVSSYLVSAYYSAAVLVPDALGILEDVEIGR</sequence>
<protein>
    <submittedName>
        <fullName evidence="3">Crp/Fnr family transcriptional regulator</fullName>
    </submittedName>
</protein>
<dbReference type="InterPro" id="IPR014710">
    <property type="entry name" value="RmlC-like_jellyroll"/>
</dbReference>
<feature type="domain" description="Cyclic nucleotide-binding" evidence="2">
    <location>
        <begin position="102"/>
        <end position="205"/>
    </location>
</feature>
<dbReference type="Gene3D" id="2.60.120.10">
    <property type="entry name" value="Jelly Rolls"/>
    <property type="match status" value="1"/>
</dbReference>
<keyword evidence="4" id="KW-1185">Reference proteome</keyword>
<dbReference type="InterPro" id="IPR050397">
    <property type="entry name" value="Env_Response_Regulators"/>
</dbReference>
<dbReference type="RefSeq" id="WP_099198323.1">
    <property type="nucleotide sequence ID" value="NZ_JBIRXA010000008.1"/>
</dbReference>
<proteinExistence type="predicted"/>
<dbReference type="InterPro" id="IPR045641">
    <property type="entry name" value="SrpI-like"/>
</dbReference>
<feature type="region of interest" description="Disordered" evidence="1">
    <location>
        <begin position="1"/>
        <end position="23"/>
    </location>
</feature>
<dbReference type="Pfam" id="PF19307">
    <property type="entry name" value="SrpI-like"/>
    <property type="match status" value="1"/>
</dbReference>
<feature type="region of interest" description="Disordered" evidence="1">
    <location>
        <begin position="218"/>
        <end position="242"/>
    </location>
</feature>
<name>A0A2G1XMW2_STRCJ</name>
<evidence type="ECO:0000256" key="1">
    <source>
        <dbReference type="SAM" id="MobiDB-lite"/>
    </source>
</evidence>
<dbReference type="EMBL" id="NHZO01000081">
    <property type="protein sequence ID" value="PHQ52543.1"/>
    <property type="molecule type" value="Genomic_DNA"/>
</dbReference>
<dbReference type="PANTHER" id="PTHR24567:SF74">
    <property type="entry name" value="HTH-TYPE TRANSCRIPTIONAL REGULATOR ARCR"/>
    <property type="match status" value="1"/>
</dbReference>
<reference evidence="3 4" key="1">
    <citation type="journal article" date="2017" name="Biochemistry">
        <title>Identification of the Biosynthetic Pathway for the Antibiotic Bicyclomycin.</title>
        <authorList>
            <person name="Patteson J."/>
            <person name="Cai W."/>
            <person name="Johnson R.A."/>
            <person name="Santa Maria K."/>
            <person name="Li B."/>
        </authorList>
    </citation>
    <scope>NUCLEOTIDE SEQUENCE [LARGE SCALE GENOMIC DNA]</scope>
    <source>
        <strain evidence="3 4">ATCC 21532</strain>
    </source>
</reference>
<dbReference type="SMART" id="SM00100">
    <property type="entry name" value="cNMP"/>
    <property type="match status" value="1"/>
</dbReference>
<dbReference type="Proteomes" id="UP000222531">
    <property type="component" value="Unassembled WGS sequence"/>
</dbReference>
<dbReference type="SUPFAM" id="SSF51206">
    <property type="entry name" value="cAMP-binding domain-like"/>
    <property type="match status" value="1"/>
</dbReference>
<dbReference type="OrthoDB" id="181419at2"/>
<accession>A0A2G1XMW2</accession>
<organism evidence="3 4">
    <name type="scientific">Streptomyces cinnamoneus</name>
    <name type="common">Streptoverticillium cinnamoneum</name>
    <dbReference type="NCBI Taxonomy" id="53446"/>
    <lineage>
        <taxon>Bacteria</taxon>
        <taxon>Bacillati</taxon>
        <taxon>Actinomycetota</taxon>
        <taxon>Actinomycetes</taxon>
        <taxon>Kitasatosporales</taxon>
        <taxon>Streptomycetaceae</taxon>
        <taxon>Streptomyces</taxon>
        <taxon>Streptomyces cinnamoneus group</taxon>
    </lineage>
</organism>
<evidence type="ECO:0000259" key="2">
    <source>
        <dbReference type="PROSITE" id="PS50042"/>
    </source>
</evidence>
<dbReference type="GO" id="GO:0003700">
    <property type="term" value="F:DNA-binding transcription factor activity"/>
    <property type="evidence" value="ECO:0007669"/>
    <property type="project" value="TreeGrafter"/>
</dbReference>
<dbReference type="PANTHER" id="PTHR24567">
    <property type="entry name" value="CRP FAMILY TRANSCRIPTIONAL REGULATORY PROTEIN"/>
    <property type="match status" value="1"/>
</dbReference>
<dbReference type="InterPro" id="IPR000595">
    <property type="entry name" value="cNMP-bd_dom"/>
</dbReference>
<dbReference type="InterPro" id="IPR018490">
    <property type="entry name" value="cNMP-bd_dom_sf"/>
</dbReference>
<evidence type="ECO:0000313" key="3">
    <source>
        <dbReference type="EMBL" id="PHQ52543.1"/>
    </source>
</evidence>
<evidence type="ECO:0000313" key="4">
    <source>
        <dbReference type="Proteomes" id="UP000222531"/>
    </source>
</evidence>
<dbReference type="InterPro" id="IPR049817">
    <property type="entry name" value="Encap_f2b"/>
</dbReference>
<dbReference type="AlphaFoldDB" id="A0A2G1XMW2"/>
<comment type="caution">
    <text evidence="3">The sequence shown here is derived from an EMBL/GenBank/DDBJ whole genome shotgun (WGS) entry which is preliminary data.</text>
</comment>
<dbReference type="CDD" id="cd00038">
    <property type="entry name" value="CAP_ED"/>
    <property type="match status" value="1"/>
</dbReference>